<keyword evidence="1" id="KW-0812">Transmembrane</keyword>
<dbReference type="EMBL" id="BGPR01015567">
    <property type="protein sequence ID" value="GBN69768.1"/>
    <property type="molecule type" value="Genomic_DNA"/>
</dbReference>
<dbReference type="Proteomes" id="UP000499080">
    <property type="component" value="Unassembled WGS sequence"/>
</dbReference>
<organism evidence="2 3">
    <name type="scientific">Araneus ventricosus</name>
    <name type="common">Orbweaver spider</name>
    <name type="synonym">Epeira ventricosa</name>
    <dbReference type="NCBI Taxonomy" id="182803"/>
    <lineage>
        <taxon>Eukaryota</taxon>
        <taxon>Metazoa</taxon>
        <taxon>Ecdysozoa</taxon>
        <taxon>Arthropoda</taxon>
        <taxon>Chelicerata</taxon>
        <taxon>Arachnida</taxon>
        <taxon>Araneae</taxon>
        <taxon>Araneomorphae</taxon>
        <taxon>Entelegynae</taxon>
        <taxon>Araneoidea</taxon>
        <taxon>Araneidae</taxon>
        <taxon>Araneus</taxon>
    </lineage>
</organism>
<gene>
    <name evidence="2" type="ORF">AVEN_6835_1</name>
</gene>
<accession>A0A4Y2R2D0</accession>
<keyword evidence="1" id="KW-1133">Transmembrane helix</keyword>
<dbReference type="AlphaFoldDB" id="A0A4Y2R2D0"/>
<reference evidence="2 3" key="1">
    <citation type="journal article" date="2019" name="Sci. Rep.">
        <title>Orb-weaving spider Araneus ventricosus genome elucidates the spidroin gene catalogue.</title>
        <authorList>
            <person name="Kono N."/>
            <person name="Nakamura H."/>
            <person name="Ohtoshi R."/>
            <person name="Moran D.A.P."/>
            <person name="Shinohara A."/>
            <person name="Yoshida Y."/>
            <person name="Fujiwara M."/>
            <person name="Mori M."/>
            <person name="Tomita M."/>
            <person name="Arakawa K."/>
        </authorList>
    </citation>
    <scope>NUCLEOTIDE SEQUENCE [LARGE SCALE GENOMIC DNA]</scope>
</reference>
<keyword evidence="1" id="KW-0472">Membrane</keyword>
<protein>
    <submittedName>
        <fullName evidence="2">Uncharacterized protein</fullName>
    </submittedName>
</protein>
<name>A0A4Y2R2D0_ARAVE</name>
<sequence length="93" mass="11291">MVMQLTQSNDWAWLWPFTLACELERRWNRDWWDKKKWHLQGGIGVLKSFAGVYIWAFRGREKKDWTEPGKNQREKERTTGVFSLTFLHTSCKR</sequence>
<evidence type="ECO:0000313" key="2">
    <source>
        <dbReference type="EMBL" id="GBN69768.1"/>
    </source>
</evidence>
<evidence type="ECO:0000313" key="3">
    <source>
        <dbReference type="Proteomes" id="UP000499080"/>
    </source>
</evidence>
<feature type="transmembrane region" description="Helical" evidence="1">
    <location>
        <begin position="37"/>
        <end position="56"/>
    </location>
</feature>
<evidence type="ECO:0000256" key="1">
    <source>
        <dbReference type="SAM" id="Phobius"/>
    </source>
</evidence>
<keyword evidence="3" id="KW-1185">Reference proteome</keyword>
<proteinExistence type="predicted"/>
<comment type="caution">
    <text evidence="2">The sequence shown here is derived from an EMBL/GenBank/DDBJ whole genome shotgun (WGS) entry which is preliminary data.</text>
</comment>